<feature type="region of interest" description="Disordered" evidence="1">
    <location>
        <begin position="63"/>
        <end position="101"/>
    </location>
</feature>
<dbReference type="AlphaFoldDB" id="I4C7R5"/>
<dbReference type="Proteomes" id="UP000006055">
    <property type="component" value="Chromosome"/>
</dbReference>
<proteinExistence type="predicted"/>
<dbReference type="STRING" id="706587.Desti_2937"/>
<accession>I4C7R5</accession>
<dbReference type="KEGG" id="dti:Desti_2937"/>
<evidence type="ECO:0000313" key="2">
    <source>
        <dbReference type="EMBL" id="AFM25606.1"/>
    </source>
</evidence>
<reference evidence="3" key="1">
    <citation type="submission" date="2012-06" db="EMBL/GenBank/DDBJ databases">
        <title>Complete sequence of chromosome of Desulfomonile tiedjei DSM 6799.</title>
        <authorList>
            <person name="Lucas S."/>
            <person name="Copeland A."/>
            <person name="Lapidus A."/>
            <person name="Glavina del Rio T."/>
            <person name="Dalin E."/>
            <person name="Tice H."/>
            <person name="Bruce D."/>
            <person name="Goodwin L."/>
            <person name="Pitluck S."/>
            <person name="Peters L."/>
            <person name="Ovchinnikova G."/>
            <person name="Zeytun A."/>
            <person name="Lu M."/>
            <person name="Kyrpides N."/>
            <person name="Mavromatis K."/>
            <person name="Ivanova N."/>
            <person name="Brettin T."/>
            <person name="Detter J.C."/>
            <person name="Han C."/>
            <person name="Larimer F."/>
            <person name="Land M."/>
            <person name="Hauser L."/>
            <person name="Markowitz V."/>
            <person name="Cheng J.-F."/>
            <person name="Hugenholtz P."/>
            <person name="Woyke T."/>
            <person name="Wu D."/>
            <person name="Spring S."/>
            <person name="Schroeder M."/>
            <person name="Brambilla E."/>
            <person name="Klenk H.-P."/>
            <person name="Eisen J.A."/>
        </authorList>
    </citation>
    <scope>NUCLEOTIDE SEQUENCE [LARGE SCALE GENOMIC DNA]</scope>
    <source>
        <strain evidence="3">ATCC 49306 / DSM 6799 / DCB-1</strain>
    </source>
</reference>
<dbReference type="HOGENOM" id="CLU_1583867_0_0_7"/>
<keyword evidence="3" id="KW-1185">Reference proteome</keyword>
<protein>
    <submittedName>
        <fullName evidence="2">Uncharacterized protein</fullName>
    </submittedName>
</protein>
<evidence type="ECO:0000313" key="3">
    <source>
        <dbReference type="Proteomes" id="UP000006055"/>
    </source>
</evidence>
<dbReference type="EMBL" id="CP003360">
    <property type="protein sequence ID" value="AFM25606.1"/>
    <property type="molecule type" value="Genomic_DNA"/>
</dbReference>
<gene>
    <name evidence="2" type="ordered locus">Desti_2937</name>
</gene>
<name>I4C7R5_DESTA</name>
<sequence length="168" mass="18784">MLLTRPVLSIATLIFFTGMIYMADPAYADQTREECYKCCDDQGLDEFYQEQCRLKCFRNNEHCTGKRKKPAPVVSEQEPPRETRPAPASRPAPARRAFQWPNPLNLVPGRESEAAGQILAANGIPPQHPHYAAAQKSIEQVLVEFARANPGGGKLPTAQLERVLNQIR</sequence>
<dbReference type="RefSeq" id="WP_014810743.1">
    <property type="nucleotide sequence ID" value="NC_018025.1"/>
</dbReference>
<feature type="compositionally biased region" description="Low complexity" evidence="1">
    <location>
        <begin position="85"/>
        <end position="97"/>
    </location>
</feature>
<organism evidence="2 3">
    <name type="scientific">Desulfomonile tiedjei (strain ATCC 49306 / DSM 6799 / DCB-1)</name>
    <dbReference type="NCBI Taxonomy" id="706587"/>
    <lineage>
        <taxon>Bacteria</taxon>
        <taxon>Pseudomonadati</taxon>
        <taxon>Thermodesulfobacteriota</taxon>
        <taxon>Desulfomonilia</taxon>
        <taxon>Desulfomonilales</taxon>
        <taxon>Desulfomonilaceae</taxon>
        <taxon>Desulfomonile</taxon>
    </lineage>
</organism>
<evidence type="ECO:0000256" key="1">
    <source>
        <dbReference type="SAM" id="MobiDB-lite"/>
    </source>
</evidence>